<reference evidence="1" key="1">
    <citation type="journal article" date="2015" name="Front. Microbiol.">
        <title>Combining genomic sequencing methods to explore viral diversity and reveal potential virus-host interactions.</title>
        <authorList>
            <person name="Chow C.E."/>
            <person name="Winget D.M."/>
            <person name="White R.A.III."/>
            <person name="Hallam S.J."/>
            <person name="Suttle C.A."/>
        </authorList>
    </citation>
    <scope>NUCLEOTIDE SEQUENCE</scope>
    <source>
        <strain evidence="1">Anoxic3_5</strain>
    </source>
</reference>
<evidence type="ECO:0000313" key="1">
    <source>
        <dbReference type="EMBL" id="AKH46223.1"/>
    </source>
</evidence>
<sequence>MGYGYTNQARFHGGICQCYGIEKEFFTTKRMLFKCGVKCQKINMLSAGSNEQKSLKPM</sequence>
<name>A0A0F7L411_9VIRU</name>
<accession>A0A0F7L411</accession>
<protein>
    <submittedName>
        <fullName evidence="1">Uncharacterized protein</fullName>
    </submittedName>
</protein>
<proteinExistence type="predicted"/>
<reference evidence="1" key="2">
    <citation type="submission" date="2015-03" db="EMBL/GenBank/DDBJ databases">
        <authorList>
            <person name="Chow C.-E.T."/>
            <person name="Winget D.M."/>
            <person name="White R.A.III."/>
            <person name="Hallam S.J."/>
            <person name="Suttle C.A."/>
        </authorList>
    </citation>
    <scope>NUCLEOTIDE SEQUENCE</scope>
    <source>
        <strain evidence="1">Anoxic3_5</strain>
    </source>
</reference>
<organism evidence="1">
    <name type="scientific">uncultured marine virus</name>
    <dbReference type="NCBI Taxonomy" id="186617"/>
    <lineage>
        <taxon>Viruses</taxon>
        <taxon>environmental samples</taxon>
    </lineage>
</organism>
<dbReference type="EMBL" id="KR029580">
    <property type="protein sequence ID" value="AKH46223.1"/>
    <property type="molecule type" value="Genomic_DNA"/>
</dbReference>